<dbReference type="InterPro" id="IPR000182">
    <property type="entry name" value="GNAT_dom"/>
</dbReference>
<evidence type="ECO:0000259" key="1">
    <source>
        <dbReference type="PROSITE" id="PS51186"/>
    </source>
</evidence>
<dbReference type="SUPFAM" id="SSF55729">
    <property type="entry name" value="Acyl-CoA N-acyltransferases (Nat)"/>
    <property type="match status" value="1"/>
</dbReference>
<sequence>MALRFTLDPELTPDVVEGIVGVWTDASNAGGAIGFVPPVSREDVRPTALAAFAGLGDGADRLLVAHDVETGRLAGALFVVDNRFGLKAHWRGLARVMLHPDFQGRGDGVALLAEAERLARGWGLTGLQLDCRGGIGLEHFYARCGYKEVGRLPGAIRVAPGDDRDDILMWLDLR</sequence>
<feature type="domain" description="N-acetyltransferase" evidence="1">
    <location>
        <begin position="6"/>
        <end position="174"/>
    </location>
</feature>
<keyword evidence="2" id="KW-0808">Transferase</keyword>
<dbReference type="STRING" id="235985.SAMN05414137_10181"/>
<dbReference type="CDD" id="cd04301">
    <property type="entry name" value="NAT_SF"/>
    <property type="match status" value="1"/>
</dbReference>
<dbReference type="Pfam" id="PF00583">
    <property type="entry name" value="Acetyltransf_1"/>
    <property type="match status" value="1"/>
</dbReference>
<dbReference type="RefSeq" id="WP_042453633.1">
    <property type="nucleotide sequence ID" value="NZ_BBPN01000029.1"/>
</dbReference>
<organism evidence="2 3">
    <name type="scientific">Streptacidiphilus jiangxiensis</name>
    <dbReference type="NCBI Taxonomy" id="235985"/>
    <lineage>
        <taxon>Bacteria</taxon>
        <taxon>Bacillati</taxon>
        <taxon>Actinomycetota</taxon>
        <taxon>Actinomycetes</taxon>
        <taxon>Kitasatosporales</taxon>
        <taxon>Streptomycetaceae</taxon>
        <taxon>Streptacidiphilus</taxon>
    </lineage>
</organism>
<dbReference type="EMBL" id="FOAZ01000001">
    <property type="protein sequence ID" value="SEK20865.1"/>
    <property type="molecule type" value="Genomic_DNA"/>
</dbReference>
<proteinExistence type="predicted"/>
<evidence type="ECO:0000313" key="3">
    <source>
        <dbReference type="Proteomes" id="UP000183015"/>
    </source>
</evidence>
<gene>
    <name evidence="2" type="ORF">SAMN05414137_10181</name>
</gene>
<protein>
    <submittedName>
        <fullName evidence="2">Acetyltransferase (GNAT) family protein</fullName>
    </submittedName>
</protein>
<accession>A0A1H7FCA4</accession>
<dbReference type="AlphaFoldDB" id="A0A1H7FCA4"/>
<name>A0A1H7FCA4_STRJI</name>
<keyword evidence="3" id="KW-1185">Reference proteome</keyword>
<dbReference type="Gene3D" id="3.40.630.30">
    <property type="match status" value="1"/>
</dbReference>
<dbReference type="OrthoDB" id="3572254at2"/>
<dbReference type="Proteomes" id="UP000183015">
    <property type="component" value="Unassembled WGS sequence"/>
</dbReference>
<dbReference type="eggNOG" id="COG1444">
    <property type="taxonomic scope" value="Bacteria"/>
</dbReference>
<dbReference type="GO" id="GO:0016747">
    <property type="term" value="F:acyltransferase activity, transferring groups other than amino-acyl groups"/>
    <property type="evidence" value="ECO:0007669"/>
    <property type="project" value="InterPro"/>
</dbReference>
<dbReference type="InterPro" id="IPR016181">
    <property type="entry name" value="Acyl_CoA_acyltransferase"/>
</dbReference>
<reference evidence="3" key="1">
    <citation type="submission" date="2016-10" db="EMBL/GenBank/DDBJ databases">
        <authorList>
            <person name="Varghese N."/>
        </authorList>
    </citation>
    <scope>NUCLEOTIDE SEQUENCE [LARGE SCALE GENOMIC DNA]</scope>
    <source>
        <strain evidence="3">DSM 45096 / BCRC 16803 / CGMCC 4.1857 / CIP 109030 / JCM 12277 / KCTC 19219 / NBRC 100920 / 33214</strain>
    </source>
</reference>
<dbReference type="PROSITE" id="PS51186">
    <property type="entry name" value="GNAT"/>
    <property type="match status" value="1"/>
</dbReference>
<evidence type="ECO:0000313" key="2">
    <source>
        <dbReference type="EMBL" id="SEK20865.1"/>
    </source>
</evidence>